<keyword evidence="5" id="KW-1185">Reference proteome</keyword>
<reference evidence="4 5" key="1">
    <citation type="journal article" date="2013" name="Genome Announc.">
        <title>Draft Genome Sequence of an Alphaproteobacterium, Caenispirillum salinarum AK4(T), Isolated from a Solar Saltern.</title>
        <authorList>
            <person name="Khatri I."/>
            <person name="Singh A."/>
            <person name="Korpole S."/>
            <person name="Pinnaka A.K."/>
            <person name="Subramanian S."/>
        </authorList>
    </citation>
    <scope>NUCLEOTIDE SEQUENCE [LARGE SCALE GENOMIC DNA]</scope>
    <source>
        <strain evidence="4 5">AK4</strain>
    </source>
</reference>
<dbReference type="EMBL" id="ANHY01000008">
    <property type="protein sequence ID" value="EKV30545.1"/>
    <property type="molecule type" value="Genomic_DNA"/>
</dbReference>
<comment type="similarity">
    <text evidence="1">Belongs to the GST superfamily.</text>
</comment>
<feature type="domain" description="GST C-terminal" evidence="3">
    <location>
        <begin position="85"/>
        <end position="207"/>
    </location>
</feature>
<dbReference type="SFLD" id="SFLDS00019">
    <property type="entry name" value="Glutathione_Transferase_(cytos"/>
    <property type="match status" value="1"/>
</dbReference>
<dbReference type="Pfam" id="PF02798">
    <property type="entry name" value="GST_N"/>
    <property type="match status" value="1"/>
</dbReference>
<comment type="caution">
    <text evidence="4">The sequence shown here is derived from an EMBL/GenBank/DDBJ whole genome shotgun (WGS) entry which is preliminary data.</text>
</comment>
<dbReference type="OrthoDB" id="7583243at2"/>
<dbReference type="SFLD" id="SFLDG01150">
    <property type="entry name" value="Main.1:_Beta-like"/>
    <property type="match status" value="1"/>
</dbReference>
<dbReference type="InterPro" id="IPR004045">
    <property type="entry name" value="Glutathione_S-Trfase_N"/>
</dbReference>
<dbReference type="PROSITE" id="PS50405">
    <property type="entry name" value="GST_CTER"/>
    <property type="match status" value="1"/>
</dbReference>
<evidence type="ECO:0000313" key="5">
    <source>
        <dbReference type="Proteomes" id="UP000009881"/>
    </source>
</evidence>
<dbReference type="GO" id="GO:0016740">
    <property type="term" value="F:transferase activity"/>
    <property type="evidence" value="ECO:0007669"/>
    <property type="project" value="UniProtKB-KW"/>
</dbReference>
<dbReference type="SUPFAM" id="SSF52833">
    <property type="entry name" value="Thioredoxin-like"/>
    <property type="match status" value="1"/>
</dbReference>
<sequence>MRLYYSPGSCALAPHIVIEETGADYEPVRITLAKGEHMTDAFGAINPRRRVPVLELDDGQVLTETHAIMCYLADSHPDAKLIPTDPLGRARAHEWMNWLASTVHVTFATFFRPERFLGEGQAKEPMQAAARQRYDALMHEIDGRLPGEGFALGGFSVVDAHLTVFLRWAARMDHDPASYPTYQALVRRVQDRPAAARALEIEELPPL</sequence>
<dbReference type="RefSeq" id="WP_009540612.1">
    <property type="nucleotide sequence ID" value="NZ_ANHY01000008.1"/>
</dbReference>
<dbReference type="PATRIC" id="fig|1238182.3.peg.2167"/>
<dbReference type="AlphaFoldDB" id="K9GX49"/>
<dbReference type="InterPro" id="IPR004046">
    <property type="entry name" value="GST_C"/>
</dbReference>
<keyword evidence="4" id="KW-0808">Transferase</keyword>
<dbReference type="PROSITE" id="PS50404">
    <property type="entry name" value="GST_NTER"/>
    <property type="match status" value="1"/>
</dbReference>
<dbReference type="CDD" id="cd03188">
    <property type="entry name" value="GST_C_Beta"/>
    <property type="match status" value="1"/>
</dbReference>
<dbReference type="CDD" id="cd03057">
    <property type="entry name" value="GST_N_Beta"/>
    <property type="match status" value="1"/>
</dbReference>
<evidence type="ECO:0000259" key="3">
    <source>
        <dbReference type="PROSITE" id="PS50405"/>
    </source>
</evidence>
<dbReference type="eggNOG" id="COG0625">
    <property type="taxonomic scope" value="Bacteria"/>
</dbReference>
<dbReference type="Gene3D" id="3.40.30.10">
    <property type="entry name" value="Glutaredoxin"/>
    <property type="match status" value="1"/>
</dbReference>
<dbReference type="PANTHER" id="PTHR44051:SF8">
    <property type="entry name" value="GLUTATHIONE S-TRANSFERASE GSTA"/>
    <property type="match status" value="1"/>
</dbReference>
<dbReference type="SFLD" id="SFLDG00358">
    <property type="entry name" value="Main_(cytGST)"/>
    <property type="match status" value="1"/>
</dbReference>
<dbReference type="Gene3D" id="1.20.1050.10">
    <property type="match status" value="1"/>
</dbReference>
<dbReference type="InterPro" id="IPR010987">
    <property type="entry name" value="Glutathione-S-Trfase_C-like"/>
</dbReference>
<dbReference type="InterPro" id="IPR036249">
    <property type="entry name" value="Thioredoxin-like_sf"/>
</dbReference>
<protein>
    <submittedName>
        <fullName evidence="4">Glutathione S-transferase</fullName>
    </submittedName>
</protein>
<accession>K9GX49</accession>
<dbReference type="InterPro" id="IPR036282">
    <property type="entry name" value="Glutathione-S-Trfase_C_sf"/>
</dbReference>
<dbReference type="SUPFAM" id="SSF47616">
    <property type="entry name" value="GST C-terminal domain-like"/>
    <property type="match status" value="1"/>
</dbReference>
<name>K9GX49_9PROT</name>
<dbReference type="Pfam" id="PF00043">
    <property type="entry name" value="GST_C"/>
    <property type="match status" value="1"/>
</dbReference>
<feature type="domain" description="GST N-terminal" evidence="2">
    <location>
        <begin position="1"/>
        <end position="80"/>
    </location>
</feature>
<proteinExistence type="inferred from homology"/>
<evidence type="ECO:0000256" key="1">
    <source>
        <dbReference type="RuleBase" id="RU003494"/>
    </source>
</evidence>
<organism evidence="4 5">
    <name type="scientific">Caenispirillum salinarum AK4</name>
    <dbReference type="NCBI Taxonomy" id="1238182"/>
    <lineage>
        <taxon>Bacteria</taxon>
        <taxon>Pseudomonadati</taxon>
        <taxon>Pseudomonadota</taxon>
        <taxon>Alphaproteobacteria</taxon>
        <taxon>Rhodospirillales</taxon>
        <taxon>Novispirillaceae</taxon>
        <taxon>Caenispirillum</taxon>
    </lineage>
</organism>
<dbReference type="PANTHER" id="PTHR44051">
    <property type="entry name" value="GLUTATHIONE S-TRANSFERASE-RELATED"/>
    <property type="match status" value="1"/>
</dbReference>
<evidence type="ECO:0000313" key="4">
    <source>
        <dbReference type="EMBL" id="EKV30545.1"/>
    </source>
</evidence>
<evidence type="ECO:0000259" key="2">
    <source>
        <dbReference type="PROSITE" id="PS50404"/>
    </source>
</evidence>
<gene>
    <name evidence="4" type="ORF">C882_4504</name>
</gene>
<dbReference type="STRING" id="1238182.C882_4504"/>
<dbReference type="Proteomes" id="UP000009881">
    <property type="component" value="Unassembled WGS sequence"/>
</dbReference>
<dbReference type="InterPro" id="IPR040079">
    <property type="entry name" value="Glutathione_S-Trfase"/>
</dbReference>